<keyword evidence="3" id="KW-1185">Reference proteome</keyword>
<name>A0A4U6XNP3_9PEZI</name>
<dbReference type="AlphaFoldDB" id="A0A4U6XNP3"/>
<comment type="caution">
    <text evidence="2">The sequence shown here is derived from an EMBL/GenBank/DDBJ whole genome shotgun (WGS) entry which is preliminary data.</text>
</comment>
<reference evidence="2 3" key="1">
    <citation type="journal article" date="2019" name="PLoS ONE">
        <title>Comparative genome analysis indicates high evolutionary potential of pathogenicity genes in Colletotrichum tanaceti.</title>
        <authorList>
            <person name="Lelwala R.V."/>
            <person name="Korhonen P.K."/>
            <person name="Young N.D."/>
            <person name="Scott J.B."/>
            <person name="Ades P.A."/>
            <person name="Gasser R.B."/>
            <person name="Taylor P.W.J."/>
        </authorList>
    </citation>
    <scope>NUCLEOTIDE SEQUENCE [LARGE SCALE GENOMIC DNA]</scope>
    <source>
        <strain evidence="2">BRIP57314</strain>
    </source>
</reference>
<dbReference type="Proteomes" id="UP000310108">
    <property type="component" value="Unassembled WGS sequence"/>
</dbReference>
<proteinExistence type="predicted"/>
<protein>
    <submittedName>
        <fullName evidence="2">Uncharacterized protein</fullName>
    </submittedName>
</protein>
<accession>A0A4U6XNP3</accession>
<evidence type="ECO:0000313" key="3">
    <source>
        <dbReference type="Proteomes" id="UP000310108"/>
    </source>
</evidence>
<evidence type="ECO:0000313" key="2">
    <source>
        <dbReference type="EMBL" id="TKW57341.1"/>
    </source>
</evidence>
<evidence type="ECO:0000256" key="1">
    <source>
        <dbReference type="SAM" id="MobiDB-lite"/>
    </source>
</evidence>
<organism evidence="2 3">
    <name type="scientific">Colletotrichum tanaceti</name>
    <dbReference type="NCBI Taxonomy" id="1306861"/>
    <lineage>
        <taxon>Eukaryota</taxon>
        <taxon>Fungi</taxon>
        <taxon>Dikarya</taxon>
        <taxon>Ascomycota</taxon>
        <taxon>Pezizomycotina</taxon>
        <taxon>Sordariomycetes</taxon>
        <taxon>Hypocreomycetidae</taxon>
        <taxon>Glomerellales</taxon>
        <taxon>Glomerellaceae</taxon>
        <taxon>Colletotrichum</taxon>
        <taxon>Colletotrichum destructivum species complex</taxon>
    </lineage>
</organism>
<sequence>MRRAEAWRRPKAQLGTSGRGWTLSEEEGPPTVRRLLRLAVPGSVEL</sequence>
<gene>
    <name evidence="2" type="ORF">CTA1_7790</name>
</gene>
<feature type="region of interest" description="Disordered" evidence="1">
    <location>
        <begin position="1"/>
        <end position="26"/>
    </location>
</feature>
<dbReference type="EMBL" id="PJEX01000044">
    <property type="protein sequence ID" value="TKW57341.1"/>
    <property type="molecule type" value="Genomic_DNA"/>
</dbReference>